<feature type="transmembrane region" description="Helical" evidence="7">
    <location>
        <begin position="133"/>
        <end position="153"/>
    </location>
</feature>
<feature type="domain" description="Major facilitator superfamily (MFS) profile" evidence="8">
    <location>
        <begin position="207"/>
        <end position="395"/>
    </location>
</feature>
<comment type="caution">
    <text evidence="9">The sequence shown here is derived from an EMBL/GenBank/DDBJ whole genome shotgun (WGS) entry which is preliminary data.</text>
</comment>
<dbReference type="EMBL" id="JBFMIA010000001">
    <property type="protein sequence ID" value="MEW9500744.1"/>
    <property type="molecule type" value="Genomic_DNA"/>
</dbReference>
<proteinExistence type="predicted"/>
<evidence type="ECO:0000256" key="3">
    <source>
        <dbReference type="ARBA" id="ARBA00022475"/>
    </source>
</evidence>
<dbReference type="InterPro" id="IPR036259">
    <property type="entry name" value="MFS_trans_sf"/>
</dbReference>
<sequence length="395" mass="43205">MHVSTSFRFWILVCIVAISGFSQGMLLPLIAIIFEQDGVSSTMNGFHATGIYIGILIASPLMEAPLRKFGYKPMILFGGCIVGVALLLFPLWPHFWFWFALRLLIGIGDQMLHFSTQTWITSFSSAERRGRNIAIYGLFFSLGFAMGPAMSSLVEIDRALPFIVSGVFTFITWGFVFFLRNDFPDHGGVGTASLLGTLHRFKQVGKYAWVAFLPPLCYGFLEASLHGNFPIYALRNGVEASAIAIILPAFSIGAIVFQLPLGILSDKFGRHRILMMVLFVGAICFIGSGLAGTSAIWLFISFFVAGMAVGSTFSLGISYMTDLLPKNLLPAGNIMCGIAFSLGSVSGPTFGGLIIQWFPGGFFYLISTMLLGVCLSLWIFSVMQKNKRFPVPPSH</sequence>
<dbReference type="InterPro" id="IPR020846">
    <property type="entry name" value="MFS_dom"/>
</dbReference>
<dbReference type="PANTHER" id="PTHR23521:SF2">
    <property type="entry name" value="TRANSPORTER MFS SUPERFAMILY"/>
    <property type="match status" value="1"/>
</dbReference>
<reference evidence="9 10" key="1">
    <citation type="journal article" date="1979" name="Int. J. Syst. Evol. Microbiol.">
        <title>Bacillus globisporus subsp. marinus subsp. nov.</title>
        <authorList>
            <person name="Liu H."/>
        </authorList>
    </citation>
    <scope>NUCLEOTIDE SEQUENCE [LARGE SCALE GENOMIC DNA]</scope>
    <source>
        <strain evidence="9 10">DSM 1297</strain>
    </source>
</reference>
<feature type="transmembrane region" description="Helical" evidence="7">
    <location>
        <begin position="361"/>
        <end position="380"/>
    </location>
</feature>
<keyword evidence="4 7" id="KW-0812">Transmembrane</keyword>
<dbReference type="Pfam" id="PF07690">
    <property type="entry name" value="MFS_1"/>
    <property type="match status" value="1"/>
</dbReference>
<dbReference type="PROSITE" id="PS50850">
    <property type="entry name" value="MFS"/>
    <property type="match status" value="1"/>
</dbReference>
<evidence type="ECO:0000256" key="4">
    <source>
        <dbReference type="ARBA" id="ARBA00022692"/>
    </source>
</evidence>
<evidence type="ECO:0000259" key="8">
    <source>
        <dbReference type="PROSITE" id="PS50850"/>
    </source>
</evidence>
<keyword evidence="2" id="KW-0813">Transport</keyword>
<evidence type="ECO:0000256" key="2">
    <source>
        <dbReference type="ARBA" id="ARBA00022448"/>
    </source>
</evidence>
<feature type="transmembrane region" description="Helical" evidence="7">
    <location>
        <begin position="159"/>
        <end position="179"/>
    </location>
</feature>
<feature type="transmembrane region" description="Helical" evidence="7">
    <location>
        <begin position="296"/>
        <end position="319"/>
    </location>
</feature>
<dbReference type="Proteomes" id="UP001556040">
    <property type="component" value="Unassembled WGS sequence"/>
</dbReference>
<feature type="transmembrane region" description="Helical" evidence="7">
    <location>
        <begin position="9"/>
        <end position="34"/>
    </location>
</feature>
<evidence type="ECO:0000256" key="5">
    <source>
        <dbReference type="ARBA" id="ARBA00022989"/>
    </source>
</evidence>
<dbReference type="SUPFAM" id="SSF103473">
    <property type="entry name" value="MFS general substrate transporter"/>
    <property type="match status" value="1"/>
</dbReference>
<feature type="transmembrane region" description="Helical" evidence="7">
    <location>
        <begin position="204"/>
        <end position="221"/>
    </location>
</feature>
<dbReference type="RefSeq" id="WP_367778070.1">
    <property type="nucleotide sequence ID" value="NZ_JBFMIA010000001.1"/>
</dbReference>
<name>A0ABV3Q078_9BACL</name>
<comment type="subcellular location">
    <subcellularLocation>
        <location evidence="1">Cell membrane</location>
        <topology evidence="1">Multi-pass membrane protein</topology>
    </subcellularLocation>
</comment>
<accession>A0ABV3Q078</accession>
<evidence type="ECO:0000256" key="7">
    <source>
        <dbReference type="SAM" id="Phobius"/>
    </source>
</evidence>
<gene>
    <name evidence="9" type="ORF">AB1471_02890</name>
</gene>
<keyword evidence="6 7" id="KW-0472">Membrane</keyword>
<evidence type="ECO:0000313" key="9">
    <source>
        <dbReference type="EMBL" id="MEW9500744.1"/>
    </source>
</evidence>
<dbReference type="Gene3D" id="1.20.1250.20">
    <property type="entry name" value="MFS general substrate transporter like domains"/>
    <property type="match status" value="2"/>
</dbReference>
<dbReference type="InterPro" id="IPR011701">
    <property type="entry name" value="MFS"/>
</dbReference>
<keyword evidence="10" id="KW-1185">Reference proteome</keyword>
<feature type="transmembrane region" description="Helical" evidence="7">
    <location>
        <begin position="69"/>
        <end position="89"/>
    </location>
</feature>
<dbReference type="CDD" id="cd17477">
    <property type="entry name" value="MFS_YcaD_like"/>
    <property type="match status" value="1"/>
</dbReference>
<feature type="transmembrane region" description="Helical" evidence="7">
    <location>
        <begin position="331"/>
        <end position="355"/>
    </location>
</feature>
<dbReference type="InterPro" id="IPR047200">
    <property type="entry name" value="MFS_YcaD-like"/>
</dbReference>
<dbReference type="PANTHER" id="PTHR23521">
    <property type="entry name" value="TRANSPORTER MFS SUPERFAMILY"/>
    <property type="match status" value="1"/>
</dbReference>
<organism evidence="9 10">
    <name type="scientific">Jeotgalibacillus marinus</name>
    <dbReference type="NCBI Taxonomy" id="86667"/>
    <lineage>
        <taxon>Bacteria</taxon>
        <taxon>Bacillati</taxon>
        <taxon>Bacillota</taxon>
        <taxon>Bacilli</taxon>
        <taxon>Bacillales</taxon>
        <taxon>Caryophanaceae</taxon>
        <taxon>Jeotgalibacillus</taxon>
    </lineage>
</organism>
<keyword evidence="5 7" id="KW-1133">Transmembrane helix</keyword>
<feature type="transmembrane region" description="Helical" evidence="7">
    <location>
        <begin position="241"/>
        <end position="261"/>
    </location>
</feature>
<feature type="transmembrane region" description="Helical" evidence="7">
    <location>
        <begin position="273"/>
        <end position="290"/>
    </location>
</feature>
<keyword evidence="3" id="KW-1003">Cell membrane</keyword>
<evidence type="ECO:0000256" key="6">
    <source>
        <dbReference type="ARBA" id="ARBA00023136"/>
    </source>
</evidence>
<evidence type="ECO:0000313" key="10">
    <source>
        <dbReference type="Proteomes" id="UP001556040"/>
    </source>
</evidence>
<protein>
    <submittedName>
        <fullName evidence="9">MFS transporter</fullName>
    </submittedName>
</protein>
<evidence type="ECO:0000256" key="1">
    <source>
        <dbReference type="ARBA" id="ARBA00004651"/>
    </source>
</evidence>
<feature type="transmembrane region" description="Helical" evidence="7">
    <location>
        <begin position="46"/>
        <end position="62"/>
    </location>
</feature>